<organism evidence="2 3">
    <name type="scientific">Roseateles oligotrophus</name>
    <dbReference type="NCBI Taxonomy" id="1769250"/>
    <lineage>
        <taxon>Bacteria</taxon>
        <taxon>Pseudomonadati</taxon>
        <taxon>Pseudomonadota</taxon>
        <taxon>Betaproteobacteria</taxon>
        <taxon>Burkholderiales</taxon>
        <taxon>Sphaerotilaceae</taxon>
        <taxon>Roseateles</taxon>
    </lineage>
</organism>
<sequence length="132" mass="14669">MPHKVETAIAEVEERLRLAMLASDTVALNELISPDLVFTNHVGQVLSKEVDLELHKSGTIRFQQLIPSETVVTTHGQFAVVSVRMSVAGTFAGTPFSENFRYTRVWRQLETKTWQVVAGHMSVVHEEAHSAG</sequence>
<feature type="domain" description="DUF4440" evidence="1">
    <location>
        <begin position="9"/>
        <end position="116"/>
    </location>
</feature>
<dbReference type="Proteomes" id="UP001209701">
    <property type="component" value="Unassembled WGS sequence"/>
</dbReference>
<dbReference type="RefSeq" id="WP_263573968.1">
    <property type="nucleotide sequence ID" value="NZ_JAJIRN010000020.1"/>
</dbReference>
<accession>A0ABT2YMU1</accession>
<dbReference type="InterPro" id="IPR027843">
    <property type="entry name" value="DUF4440"/>
</dbReference>
<dbReference type="EMBL" id="JAJIRN010000020">
    <property type="protein sequence ID" value="MCV2371388.1"/>
    <property type="molecule type" value="Genomic_DNA"/>
</dbReference>
<evidence type="ECO:0000313" key="3">
    <source>
        <dbReference type="Proteomes" id="UP001209701"/>
    </source>
</evidence>
<dbReference type="Gene3D" id="3.10.450.50">
    <property type="match status" value="1"/>
</dbReference>
<comment type="caution">
    <text evidence="2">The sequence shown here is derived from an EMBL/GenBank/DDBJ whole genome shotgun (WGS) entry which is preliminary data.</text>
</comment>
<dbReference type="InterPro" id="IPR032710">
    <property type="entry name" value="NTF2-like_dom_sf"/>
</dbReference>
<gene>
    <name evidence="2" type="ORF">LNV07_25155</name>
</gene>
<dbReference type="Pfam" id="PF14534">
    <property type="entry name" value="DUF4440"/>
    <property type="match status" value="1"/>
</dbReference>
<protein>
    <submittedName>
        <fullName evidence="2">Nuclear transport factor 2 family protein</fullName>
    </submittedName>
</protein>
<dbReference type="SUPFAM" id="SSF54427">
    <property type="entry name" value="NTF2-like"/>
    <property type="match status" value="1"/>
</dbReference>
<evidence type="ECO:0000259" key="1">
    <source>
        <dbReference type="Pfam" id="PF14534"/>
    </source>
</evidence>
<evidence type="ECO:0000313" key="2">
    <source>
        <dbReference type="EMBL" id="MCV2371388.1"/>
    </source>
</evidence>
<keyword evidence="3" id="KW-1185">Reference proteome</keyword>
<reference evidence="2 3" key="1">
    <citation type="submission" date="2021-11" db="EMBL/GenBank/DDBJ databases">
        <authorList>
            <person name="Liang Q."/>
            <person name="Mou H."/>
            <person name="Liu Z."/>
        </authorList>
    </citation>
    <scope>NUCLEOTIDE SEQUENCE [LARGE SCALE GENOMIC DNA]</scope>
    <source>
        <strain evidence="2 3">CHU3</strain>
    </source>
</reference>
<proteinExistence type="predicted"/>
<name>A0ABT2YMU1_9BURK</name>